<feature type="domain" description="CobE/GbiG C-terminal" evidence="1">
    <location>
        <begin position="213"/>
        <end position="329"/>
    </location>
</feature>
<feature type="domain" description="Cobalamin synthesis G N-terminal" evidence="2">
    <location>
        <begin position="47"/>
        <end position="126"/>
    </location>
</feature>
<accession>A0ABS6EQG3</accession>
<dbReference type="EMBL" id="JAHLQI010000002">
    <property type="protein sequence ID" value="MBU5489740.1"/>
    <property type="molecule type" value="Genomic_DNA"/>
</dbReference>
<dbReference type="Proteomes" id="UP000783588">
    <property type="component" value="Unassembled WGS sequence"/>
</dbReference>
<dbReference type="Pfam" id="PF01890">
    <property type="entry name" value="CbiG_C"/>
    <property type="match status" value="1"/>
</dbReference>
<dbReference type="InterPro" id="IPR021744">
    <property type="entry name" value="CbiG_N"/>
</dbReference>
<dbReference type="InterPro" id="IPR002750">
    <property type="entry name" value="CobE/GbiG_C"/>
</dbReference>
<evidence type="ECO:0000313" key="4">
    <source>
        <dbReference type="Proteomes" id="UP000783588"/>
    </source>
</evidence>
<protein>
    <submittedName>
        <fullName evidence="3">Cobalamin biosynthesis protein</fullName>
    </submittedName>
</protein>
<dbReference type="PANTHER" id="PTHR37477">
    <property type="entry name" value="COBALT-PRECORRIN-5A HYDROLASE"/>
    <property type="match status" value="1"/>
</dbReference>
<sequence>MNIRIISFTDRGRSVSQTLAAALSAHTVQQYAKADGFLPYASVRTFAEESMAQADAVVFVGAAGIAVRAIAPFVRSKDTDPAVLVIDENGNFVISLLSGHIGGANAWTRRLADIVHAIPVITTATDGRGVFAADSWAVQHGCAVKDIREIQYISGALLRGELVGLHSDFPIAGALPDGVQPDTSHDCGMLISVREPERPPFAHTLHVVPRVVHVGVGCKKQTDPCALRTWTEGVLRALRIVPQAVASVSSIDLKREEPAVLALAQAWRVPMHFYSAQQLEQVTGDFPRSDFVRRITGTDNVCQRAAAKASENGSCLLAKTAKDGMTVSIYAKEWRAEF</sequence>
<gene>
    <name evidence="3" type="ORF">KQI75_03695</name>
</gene>
<dbReference type="Pfam" id="PF11760">
    <property type="entry name" value="CbiG_N"/>
    <property type="match status" value="1"/>
</dbReference>
<evidence type="ECO:0000313" key="3">
    <source>
        <dbReference type="EMBL" id="MBU5489740.1"/>
    </source>
</evidence>
<evidence type="ECO:0000259" key="1">
    <source>
        <dbReference type="Pfam" id="PF01890"/>
    </source>
</evidence>
<keyword evidence="4" id="KW-1185">Reference proteome</keyword>
<reference evidence="3 4" key="1">
    <citation type="submission" date="2021-06" db="EMBL/GenBank/DDBJ databases">
        <authorList>
            <person name="Sun Q."/>
            <person name="Li D."/>
        </authorList>
    </citation>
    <scope>NUCLEOTIDE SEQUENCE [LARGE SCALE GENOMIC DNA]</scope>
    <source>
        <strain evidence="3 4">MSJd-7</strain>
    </source>
</reference>
<dbReference type="RefSeq" id="WP_216469396.1">
    <property type="nucleotide sequence ID" value="NZ_JAHLQI010000002.1"/>
</dbReference>
<comment type="caution">
    <text evidence="3">The sequence shown here is derived from an EMBL/GenBank/DDBJ whole genome shotgun (WGS) entry which is preliminary data.</text>
</comment>
<organism evidence="3 4">
    <name type="scientific">Butyricicoccus intestinisimiae</name>
    <dbReference type="NCBI Taxonomy" id="2841509"/>
    <lineage>
        <taxon>Bacteria</taxon>
        <taxon>Bacillati</taxon>
        <taxon>Bacillota</taxon>
        <taxon>Clostridia</taxon>
        <taxon>Eubacteriales</taxon>
        <taxon>Butyricicoccaceae</taxon>
        <taxon>Butyricicoccus</taxon>
    </lineage>
</organism>
<evidence type="ECO:0000259" key="2">
    <source>
        <dbReference type="Pfam" id="PF11760"/>
    </source>
</evidence>
<name>A0ABS6EQG3_9FIRM</name>
<dbReference type="InterPro" id="IPR052553">
    <property type="entry name" value="CbiG_hydrolase"/>
</dbReference>
<proteinExistence type="predicted"/>
<dbReference type="PANTHER" id="PTHR37477:SF1">
    <property type="entry name" value="COBALT-PRECORRIN-5A HYDROLASE"/>
    <property type="match status" value="1"/>
</dbReference>